<comment type="caution">
    <text evidence="1">The sequence shown here is derived from an EMBL/GenBank/DDBJ whole genome shotgun (WGS) entry which is preliminary data.</text>
</comment>
<dbReference type="OrthoDB" id="5192884at2"/>
<evidence type="ECO:0000313" key="2">
    <source>
        <dbReference type="Proteomes" id="UP000325598"/>
    </source>
</evidence>
<protein>
    <submittedName>
        <fullName evidence="1">Uncharacterized protein</fullName>
    </submittedName>
</protein>
<evidence type="ECO:0000313" key="1">
    <source>
        <dbReference type="EMBL" id="GES29580.1"/>
    </source>
</evidence>
<keyword evidence="2" id="KW-1185">Reference proteome</keyword>
<proteinExistence type="predicted"/>
<organism evidence="1 2">
    <name type="scientific">Streptomyces angustmyceticus</name>
    <dbReference type="NCBI Taxonomy" id="285578"/>
    <lineage>
        <taxon>Bacteria</taxon>
        <taxon>Bacillati</taxon>
        <taxon>Actinomycetota</taxon>
        <taxon>Actinomycetes</taxon>
        <taxon>Kitasatosporales</taxon>
        <taxon>Streptomycetaceae</taxon>
        <taxon>Streptomyces</taxon>
    </lineage>
</organism>
<sequence>MELRGHPLVHKLLSLRLPPSDYVVAGSGPLLAHGLRDEVTDLDVVARGEAWKIATDIAEPMPPPSGHGLRVVIFGGGIEVFDRWLPGTVDADELIDGAELIQGIPFCPLSAVLAWKRRSDREKDQADIKAIQDFLRL</sequence>
<dbReference type="Proteomes" id="UP000325598">
    <property type="component" value="Unassembled WGS sequence"/>
</dbReference>
<dbReference type="AlphaFoldDB" id="A0A5J4LDJ1"/>
<dbReference type="EMBL" id="BLAG01000006">
    <property type="protein sequence ID" value="GES29580.1"/>
    <property type="molecule type" value="Genomic_DNA"/>
</dbReference>
<accession>A0A5J4LDJ1</accession>
<gene>
    <name evidence="1" type="ORF">San01_20670</name>
</gene>
<reference evidence="1 2" key="1">
    <citation type="submission" date="2019-10" db="EMBL/GenBank/DDBJ databases">
        <title>Whole genome shotgun sequence of Streptomyces angustmyceticus NBRC 3934.</title>
        <authorList>
            <person name="Hosoyama A."/>
            <person name="Ichikawa N."/>
            <person name="Kimura A."/>
            <person name="Kitahashi Y."/>
            <person name="Komaki H."/>
            <person name="Uohara A."/>
        </authorList>
    </citation>
    <scope>NUCLEOTIDE SEQUENCE [LARGE SCALE GENOMIC DNA]</scope>
    <source>
        <strain evidence="1 2">NBRC 3934</strain>
    </source>
</reference>
<name>A0A5J4LDJ1_9ACTN</name>